<protein>
    <recommendedName>
        <fullName evidence="4">Bacteriophage lambda Replication protein O N-terminal domain-containing protein</fullName>
    </recommendedName>
</protein>
<organism evidence="2 3">
    <name type="scientific">Nitratifractor salsuginis (strain DSM 16511 / JCM 12458 / E9I37-1)</name>
    <dbReference type="NCBI Taxonomy" id="749222"/>
    <lineage>
        <taxon>Bacteria</taxon>
        <taxon>Pseudomonadati</taxon>
        <taxon>Campylobacterota</taxon>
        <taxon>Epsilonproteobacteria</taxon>
        <taxon>Campylobacterales</taxon>
        <taxon>Sulfurovaceae</taxon>
        <taxon>Nitratifractor</taxon>
    </lineage>
</organism>
<evidence type="ECO:0000313" key="2">
    <source>
        <dbReference type="EMBL" id="ADV46450.1"/>
    </source>
</evidence>
<reference evidence="3" key="2">
    <citation type="submission" date="2011-01" db="EMBL/GenBank/DDBJ databases">
        <title>The complete genome of Nitratifractor salsuginis DSM 16511.</title>
        <authorList>
            <consortium name="US DOE Joint Genome Institute (JGI-PGF)"/>
            <person name="Lucas S."/>
            <person name="Copeland A."/>
            <person name="Lapidus A."/>
            <person name="Bruce D."/>
            <person name="Goodwin L."/>
            <person name="Pitluck S."/>
            <person name="Kyrpides N."/>
            <person name="Mavromatis K."/>
            <person name="Ivanova N."/>
            <person name="Mikhailova N."/>
            <person name="Zeytun A."/>
            <person name="Detter J.C."/>
            <person name="Tapia R."/>
            <person name="Han C."/>
            <person name="Land M."/>
            <person name="Hauser L."/>
            <person name="Markowitz V."/>
            <person name="Cheng J.-F."/>
            <person name="Hugenholtz P."/>
            <person name="Woyke T."/>
            <person name="Wu D."/>
            <person name="Tindall B."/>
            <person name="Schuetze A."/>
            <person name="Brambilla E."/>
            <person name="Klenk H.-P."/>
            <person name="Eisen J.A."/>
        </authorList>
    </citation>
    <scope>NUCLEOTIDE SEQUENCE [LARGE SCALE GENOMIC DNA]</scope>
    <source>
        <strain evidence="3">DSM 16511 / JCM 12458 / E9I37-1</strain>
    </source>
</reference>
<dbReference type="KEGG" id="nsa:Nitsa_1197"/>
<feature type="compositionally biased region" description="Basic and acidic residues" evidence="1">
    <location>
        <begin position="122"/>
        <end position="144"/>
    </location>
</feature>
<evidence type="ECO:0000313" key="3">
    <source>
        <dbReference type="Proteomes" id="UP000008633"/>
    </source>
</evidence>
<dbReference type="HOGENOM" id="CLU_1061141_0_0_7"/>
<accession>E6WYD8</accession>
<dbReference type="Proteomes" id="UP000008633">
    <property type="component" value="Chromosome"/>
</dbReference>
<dbReference type="RefSeq" id="WP_013554141.1">
    <property type="nucleotide sequence ID" value="NC_014935.1"/>
</dbReference>
<keyword evidence="3" id="KW-1185">Reference proteome</keyword>
<dbReference type="AlphaFoldDB" id="E6WYD8"/>
<proteinExistence type="predicted"/>
<sequence>MIIKKLRSDYTHIPNEIITDPNVTDKALRIYCYMMSKPDRWNFYRDDIKKQVGIKTNEAVAKALKCLIDAGWITRSKATPNLAKKYGCNNGTYIYTIFDVCRKVGEAENTGEPENSVGPNIRETRTHSKTDISSKTELSSKTEGESLPPSVNKKAWAEWIAYKGKGYKGVSKTKAINLLSKFTYEEQQEMVDTAIMSGWKGIFPPKRRPKQETQPELILC</sequence>
<dbReference type="OrthoDB" id="5418093at2"/>
<gene>
    <name evidence="2" type="ordered locus">Nitsa_1197</name>
</gene>
<feature type="region of interest" description="Disordered" evidence="1">
    <location>
        <begin position="108"/>
        <end position="149"/>
    </location>
</feature>
<dbReference type="EMBL" id="CP002452">
    <property type="protein sequence ID" value="ADV46450.1"/>
    <property type="molecule type" value="Genomic_DNA"/>
</dbReference>
<dbReference type="STRING" id="749222.Nitsa_1197"/>
<name>E6WYD8_NITSE</name>
<evidence type="ECO:0000256" key="1">
    <source>
        <dbReference type="SAM" id="MobiDB-lite"/>
    </source>
</evidence>
<reference evidence="2 3" key="1">
    <citation type="journal article" date="2011" name="Stand. Genomic Sci.">
        <title>Complete genome sequence of Nitratifractor salsuginis type strain (E9I37-1).</title>
        <authorList>
            <person name="Anderson I."/>
            <person name="Sikorski J."/>
            <person name="Zeytun A."/>
            <person name="Nolan M."/>
            <person name="Lapidus A."/>
            <person name="Lucas S."/>
            <person name="Hammon N."/>
            <person name="Deshpande S."/>
            <person name="Cheng J.F."/>
            <person name="Tapia R."/>
            <person name="Han C."/>
            <person name="Goodwin L."/>
            <person name="Pitluck S."/>
            <person name="Liolios K."/>
            <person name="Pagani I."/>
            <person name="Ivanova N."/>
            <person name="Huntemann M."/>
            <person name="Mavromatis K."/>
            <person name="Ovchinikova G."/>
            <person name="Pati A."/>
            <person name="Chen A."/>
            <person name="Palaniappan K."/>
            <person name="Land M."/>
            <person name="Hauser L."/>
            <person name="Brambilla E.M."/>
            <person name="Ngatchou-Djao O.D."/>
            <person name="Rohde M."/>
            <person name="Tindall B.J."/>
            <person name="Goker M."/>
            <person name="Detter J.C."/>
            <person name="Woyke T."/>
            <person name="Bristow J."/>
            <person name="Eisen J.A."/>
            <person name="Markowitz V."/>
            <person name="Hugenholtz P."/>
            <person name="Klenk H.P."/>
            <person name="Kyrpides N.C."/>
        </authorList>
    </citation>
    <scope>NUCLEOTIDE SEQUENCE [LARGE SCALE GENOMIC DNA]</scope>
    <source>
        <strain evidence="3">DSM 16511 / JCM 12458 / E9I37-1</strain>
    </source>
</reference>
<evidence type="ECO:0008006" key="4">
    <source>
        <dbReference type="Google" id="ProtNLM"/>
    </source>
</evidence>